<dbReference type="KEGG" id="tki:TKV_c20080"/>
<dbReference type="EC" id="2.3.1.181" evidence="5 6"/>
<evidence type="ECO:0000256" key="1">
    <source>
        <dbReference type="ARBA" id="ARBA00004821"/>
    </source>
</evidence>
<dbReference type="NCBIfam" id="NF010925">
    <property type="entry name" value="PRK14345.1"/>
    <property type="match status" value="1"/>
</dbReference>
<dbReference type="PROSITE" id="PS01313">
    <property type="entry name" value="LIPB"/>
    <property type="match status" value="1"/>
</dbReference>
<dbReference type="EMBL" id="CP009170">
    <property type="protein sequence ID" value="AIS53152.1"/>
    <property type="molecule type" value="Genomic_DNA"/>
</dbReference>
<feature type="active site" description="Acyl-thioester intermediate" evidence="5 7">
    <location>
        <position position="174"/>
    </location>
</feature>
<comment type="subcellular location">
    <subcellularLocation>
        <location evidence="5">Cytoplasm</location>
    </subcellularLocation>
</comment>
<dbReference type="PANTHER" id="PTHR10993:SF7">
    <property type="entry name" value="LIPOYLTRANSFERASE 2, MITOCHONDRIAL-RELATED"/>
    <property type="match status" value="1"/>
</dbReference>
<dbReference type="Proteomes" id="UP000029669">
    <property type="component" value="Chromosome"/>
</dbReference>
<evidence type="ECO:0000256" key="9">
    <source>
        <dbReference type="PIRSR" id="PIRSR016262-3"/>
    </source>
</evidence>
<comment type="miscellaneous">
    <text evidence="5">In the reaction, the free carboxyl group of octanoic acid is attached via an amide linkage to the epsilon-amino group of a specific lysine residue of lipoyl domains of lipoate-dependent enzymes.</text>
</comment>
<keyword evidence="12" id="KW-1185">Reference proteome</keyword>
<dbReference type="CDD" id="cd16444">
    <property type="entry name" value="LipB"/>
    <property type="match status" value="1"/>
</dbReference>
<evidence type="ECO:0000259" key="10">
    <source>
        <dbReference type="PROSITE" id="PS51733"/>
    </source>
</evidence>
<dbReference type="HAMAP" id="MF_00013">
    <property type="entry name" value="LipB"/>
    <property type="match status" value="1"/>
</dbReference>
<dbReference type="PIRSF" id="PIRSF016262">
    <property type="entry name" value="LPLase"/>
    <property type="match status" value="1"/>
</dbReference>
<feature type="site" description="Lowers pKa of active site Cys" evidence="5 9">
    <location>
        <position position="140"/>
    </location>
</feature>
<sequence>MIMDGILLRLGLIPYQEAKEIQLKALDLVKNSKTEMVLITLQHPPVYTIGKAGGFENILVSLEELKKIAEVYEVERGGNITFHGPGQIVAYPIINLNKWSKNVHKFVYSLEECIIRLLKDYGIEGSRKEKYPGVWVKDEKICALGVALKRWVTWHGIAFNVSTDLSYFSKITPCGIKEYGVTSLKKLGVDVDLREVEERLIEKFEEIFDADLREMTKSEFLEWSGQN</sequence>
<comment type="pathway">
    <text evidence="1 5 6">Protein modification; protein lipoylation via endogenous pathway; protein N(6)-(lipoyl)lysine from octanoyl-[acyl-carrier-protein]: step 1/2.</text>
</comment>
<dbReference type="NCBIfam" id="TIGR00214">
    <property type="entry name" value="lipB"/>
    <property type="match status" value="1"/>
</dbReference>
<dbReference type="SUPFAM" id="SSF55681">
    <property type="entry name" value="Class II aaRS and biotin synthetases"/>
    <property type="match status" value="1"/>
</dbReference>
<dbReference type="GO" id="GO:0009249">
    <property type="term" value="P:protein lipoylation"/>
    <property type="evidence" value="ECO:0007669"/>
    <property type="project" value="InterPro"/>
</dbReference>
<evidence type="ECO:0000313" key="11">
    <source>
        <dbReference type="EMBL" id="AIS53152.1"/>
    </source>
</evidence>
<feature type="binding site" evidence="5 8">
    <location>
        <begin position="76"/>
        <end position="83"/>
    </location>
    <ligand>
        <name>substrate</name>
    </ligand>
</feature>
<reference evidence="12" key="1">
    <citation type="journal article" date="2015" name="Genome Announc.">
        <title>Whole-Genome Sequences of 80 Environmental and Clinical Isolates of Burkholderia pseudomallei.</title>
        <authorList>
            <person name="Johnson S.L."/>
            <person name="Baker A.L."/>
            <person name="Chain P.S."/>
            <person name="Currie B.J."/>
            <person name="Daligault H.E."/>
            <person name="Davenport K.W."/>
            <person name="Davis C.B."/>
            <person name="Inglis T.J."/>
            <person name="Kaestli M."/>
            <person name="Koren S."/>
            <person name="Mayo M."/>
            <person name="Merritt A.J."/>
            <person name="Price E.P."/>
            <person name="Sarovich D.S."/>
            <person name="Warner J."/>
            <person name="Rosovitz M.J."/>
        </authorList>
    </citation>
    <scope>NUCLEOTIDE SEQUENCE [LARGE SCALE GENOMIC DNA]</scope>
    <source>
        <strain evidence="12">DSM 2030</strain>
    </source>
</reference>
<dbReference type="HOGENOM" id="CLU_035168_1_3_9"/>
<dbReference type="STRING" id="2325.TKV_c20080"/>
<dbReference type="InterPro" id="IPR045864">
    <property type="entry name" value="aa-tRNA-synth_II/BPL/LPL"/>
</dbReference>
<dbReference type="InterPro" id="IPR020605">
    <property type="entry name" value="Octanoyltransferase_CS"/>
</dbReference>
<dbReference type="AlphaFoldDB" id="A0A097ATK9"/>
<organism evidence="11 12">
    <name type="scientific">Thermoanaerobacter kivui</name>
    <name type="common">Acetogenium kivui</name>
    <dbReference type="NCBI Taxonomy" id="2325"/>
    <lineage>
        <taxon>Bacteria</taxon>
        <taxon>Bacillati</taxon>
        <taxon>Bacillota</taxon>
        <taxon>Clostridia</taxon>
        <taxon>Thermoanaerobacterales</taxon>
        <taxon>Thermoanaerobacteraceae</taxon>
        <taxon>Thermoanaerobacter</taxon>
    </lineage>
</organism>
<dbReference type="Pfam" id="PF21948">
    <property type="entry name" value="LplA-B_cat"/>
    <property type="match status" value="1"/>
</dbReference>
<dbReference type="PROSITE" id="PS51733">
    <property type="entry name" value="BPL_LPL_CATALYTIC"/>
    <property type="match status" value="1"/>
</dbReference>
<evidence type="ECO:0000256" key="2">
    <source>
        <dbReference type="ARBA" id="ARBA00022679"/>
    </source>
</evidence>
<dbReference type="GO" id="GO:0033819">
    <property type="term" value="F:lipoyl(octanoyl) transferase activity"/>
    <property type="evidence" value="ECO:0007669"/>
    <property type="project" value="UniProtKB-EC"/>
</dbReference>
<comment type="similarity">
    <text evidence="5 6">Belongs to the LipB family.</text>
</comment>
<feature type="domain" description="BPL/LPL catalytic" evidence="10">
    <location>
        <begin position="32"/>
        <end position="212"/>
    </location>
</feature>
<dbReference type="eggNOG" id="COG0321">
    <property type="taxonomic scope" value="Bacteria"/>
</dbReference>
<keyword evidence="3 5" id="KW-0012">Acyltransferase</keyword>
<protein>
    <recommendedName>
        <fullName evidence="5 6">Octanoyltransferase</fullName>
        <ecNumber evidence="5 6">2.3.1.181</ecNumber>
    </recommendedName>
    <alternativeName>
        <fullName evidence="5">Lipoate-protein ligase B</fullName>
    </alternativeName>
    <alternativeName>
        <fullName evidence="5">Lipoyl/octanoyl transferase</fullName>
    </alternativeName>
    <alternativeName>
        <fullName evidence="5">Octanoyl-[acyl-carrier-protein]-protein N-octanoyltransferase</fullName>
    </alternativeName>
</protein>
<dbReference type="UniPathway" id="UPA00538">
    <property type="reaction ID" value="UER00592"/>
</dbReference>
<feature type="binding site" evidence="5 8">
    <location>
        <begin position="156"/>
        <end position="158"/>
    </location>
    <ligand>
        <name>substrate</name>
    </ligand>
</feature>
<evidence type="ECO:0000256" key="3">
    <source>
        <dbReference type="ARBA" id="ARBA00023315"/>
    </source>
</evidence>
<keyword evidence="5" id="KW-0963">Cytoplasm</keyword>
<name>A0A097ATK9_THEKI</name>
<dbReference type="InterPro" id="IPR000544">
    <property type="entry name" value="Octanoyltransferase"/>
</dbReference>
<evidence type="ECO:0000256" key="5">
    <source>
        <dbReference type="HAMAP-Rule" id="MF_00013"/>
    </source>
</evidence>
<proteinExistence type="inferred from homology"/>
<gene>
    <name evidence="11" type="primary">lipB2</name>
    <name evidence="5" type="synonym">lipB</name>
    <name evidence="11" type="ORF">TKV_c20080</name>
</gene>
<evidence type="ECO:0000256" key="6">
    <source>
        <dbReference type="PIRNR" id="PIRNR016262"/>
    </source>
</evidence>
<evidence type="ECO:0000256" key="4">
    <source>
        <dbReference type="ARBA" id="ARBA00024732"/>
    </source>
</evidence>
<evidence type="ECO:0000256" key="8">
    <source>
        <dbReference type="PIRSR" id="PIRSR016262-2"/>
    </source>
</evidence>
<dbReference type="InterPro" id="IPR004143">
    <property type="entry name" value="BPL_LPL_catalytic"/>
</dbReference>
<accession>A0A097ATK9</accession>
<evidence type="ECO:0000256" key="7">
    <source>
        <dbReference type="PIRSR" id="PIRSR016262-1"/>
    </source>
</evidence>
<keyword evidence="2 5" id="KW-0808">Transferase</keyword>
<dbReference type="Gene3D" id="3.30.930.10">
    <property type="entry name" value="Bira Bifunctional Protein, Domain 2"/>
    <property type="match status" value="1"/>
</dbReference>
<evidence type="ECO:0000313" key="12">
    <source>
        <dbReference type="Proteomes" id="UP000029669"/>
    </source>
</evidence>
<comment type="function">
    <text evidence="4 5 6">Catalyzes the transfer of endogenously produced octanoic acid from octanoyl-acyl-carrier-protein onto the lipoyl domains of lipoate-dependent enzymes. Lipoyl-ACP can also act as a substrate although octanoyl-ACP is likely to be the physiological substrate.</text>
</comment>
<feature type="binding site" evidence="5 8">
    <location>
        <begin position="143"/>
        <end position="145"/>
    </location>
    <ligand>
        <name>substrate</name>
    </ligand>
</feature>
<dbReference type="PANTHER" id="PTHR10993">
    <property type="entry name" value="OCTANOYLTRANSFERASE"/>
    <property type="match status" value="1"/>
</dbReference>
<dbReference type="GO" id="GO:0005737">
    <property type="term" value="C:cytoplasm"/>
    <property type="evidence" value="ECO:0007669"/>
    <property type="project" value="UniProtKB-SubCell"/>
</dbReference>
<comment type="catalytic activity">
    <reaction evidence="5 6">
        <text>octanoyl-[ACP] + L-lysyl-[protein] = N(6)-octanoyl-L-lysyl-[protein] + holo-[ACP] + H(+)</text>
        <dbReference type="Rhea" id="RHEA:17665"/>
        <dbReference type="Rhea" id="RHEA-COMP:9636"/>
        <dbReference type="Rhea" id="RHEA-COMP:9685"/>
        <dbReference type="Rhea" id="RHEA-COMP:9752"/>
        <dbReference type="Rhea" id="RHEA-COMP:9928"/>
        <dbReference type="ChEBI" id="CHEBI:15378"/>
        <dbReference type="ChEBI" id="CHEBI:29969"/>
        <dbReference type="ChEBI" id="CHEBI:64479"/>
        <dbReference type="ChEBI" id="CHEBI:78463"/>
        <dbReference type="ChEBI" id="CHEBI:78809"/>
        <dbReference type="EC" id="2.3.1.181"/>
    </reaction>
</comment>